<dbReference type="PANTHER" id="PTHR47197">
    <property type="entry name" value="PROTEIN NIRF"/>
    <property type="match status" value="1"/>
</dbReference>
<dbReference type="Gene3D" id="2.130.10.10">
    <property type="entry name" value="YVTN repeat-like/Quinoprotein amine dehydrogenase"/>
    <property type="match status" value="1"/>
</dbReference>
<feature type="signal peptide" evidence="1">
    <location>
        <begin position="1"/>
        <end position="21"/>
    </location>
</feature>
<keyword evidence="3" id="KW-1185">Reference proteome</keyword>
<keyword evidence="1" id="KW-0732">Signal</keyword>
<evidence type="ECO:0008006" key="4">
    <source>
        <dbReference type="Google" id="ProtNLM"/>
    </source>
</evidence>
<reference evidence="2 3" key="1">
    <citation type="submission" date="2018-08" db="EMBL/GenBank/DDBJ databases">
        <title>Genomic Encyclopedia of Type Strains, Phase IV (KMG-IV): sequencing the most valuable type-strain genomes for metagenomic binning, comparative biology and taxonomic classification.</title>
        <authorList>
            <person name="Goeker M."/>
        </authorList>
    </citation>
    <scope>NUCLEOTIDE SEQUENCE [LARGE SCALE GENOMIC DNA]</scope>
    <source>
        <strain evidence="2 3">DSM 18841</strain>
    </source>
</reference>
<dbReference type="OrthoDB" id="9773938at2"/>
<dbReference type="AlphaFoldDB" id="A0A3E0HR13"/>
<accession>A0A3E0HR13</accession>
<comment type="caution">
    <text evidence="2">The sequence shown here is derived from an EMBL/GenBank/DDBJ whole genome shotgun (WGS) entry which is preliminary data.</text>
</comment>
<dbReference type="EMBL" id="QUNS01000005">
    <property type="protein sequence ID" value="REH48864.1"/>
    <property type="molecule type" value="Genomic_DNA"/>
</dbReference>
<evidence type="ECO:0000313" key="3">
    <source>
        <dbReference type="Proteomes" id="UP000256884"/>
    </source>
</evidence>
<organism evidence="2 3">
    <name type="scientific">Tenacibaculum gallaicum</name>
    <dbReference type="NCBI Taxonomy" id="561505"/>
    <lineage>
        <taxon>Bacteria</taxon>
        <taxon>Pseudomonadati</taxon>
        <taxon>Bacteroidota</taxon>
        <taxon>Flavobacteriia</taxon>
        <taxon>Flavobacteriales</taxon>
        <taxon>Flavobacteriaceae</taxon>
        <taxon>Tenacibaculum</taxon>
    </lineage>
</organism>
<dbReference type="InterPro" id="IPR051200">
    <property type="entry name" value="Host-pathogen_enzymatic-act"/>
</dbReference>
<dbReference type="RefSeq" id="WP_115901405.1">
    <property type="nucleotide sequence ID" value="NZ_QUNS01000005.1"/>
</dbReference>
<dbReference type="PROSITE" id="PS51257">
    <property type="entry name" value="PROKAR_LIPOPROTEIN"/>
    <property type="match status" value="1"/>
</dbReference>
<dbReference type="InterPro" id="IPR015943">
    <property type="entry name" value="WD40/YVTN_repeat-like_dom_sf"/>
</dbReference>
<proteinExistence type="predicted"/>
<dbReference type="PANTHER" id="PTHR47197:SF3">
    <property type="entry name" value="DIHYDRO-HEME D1 DEHYDROGENASE"/>
    <property type="match status" value="1"/>
</dbReference>
<dbReference type="Proteomes" id="UP000256884">
    <property type="component" value="Unassembled WGS sequence"/>
</dbReference>
<evidence type="ECO:0000313" key="2">
    <source>
        <dbReference type="EMBL" id="REH48864.1"/>
    </source>
</evidence>
<sequence>MKITKLLLQLFLVSIVLTSCSSDDKIVEVIRDKYDNGIIISSEGNFGNKDGSVAYVDNSLSTVATNFIYTGKNNAQLGGLIQSITFTDTDAYIILNDVNTIVVVDRITFEKKAEINTGLGNPRYMTIVNGKGYVTNWGDGANENDDYLAIIDIETNTIEENTISLANGVEQIVSRNNKLYVSHKGAWSSNNIISVVDLNNNNAVSTITVKDNPDDIAFDSAGNLIVLSEGKPLTYNSDYTEVLTSTTSSISFINTSTNEVTKEIVFPENKRATYLTQSEGKLYYYQGDTDKVYSISETAAELAEDGISVGSIYGMNVKGNELFTVKYEFTKLSKLLVYDINTKSEVYSSPVGLGASKIYFN</sequence>
<feature type="chain" id="PRO_5017559933" description="YVTN family beta-propeller protein" evidence="1">
    <location>
        <begin position="22"/>
        <end position="361"/>
    </location>
</feature>
<dbReference type="SUPFAM" id="SSF63825">
    <property type="entry name" value="YWTD domain"/>
    <property type="match status" value="1"/>
</dbReference>
<gene>
    <name evidence="2" type="ORF">C7448_105145</name>
</gene>
<protein>
    <recommendedName>
        <fullName evidence="4">YVTN family beta-propeller protein</fullName>
    </recommendedName>
</protein>
<name>A0A3E0HR13_9FLAO</name>
<evidence type="ECO:0000256" key="1">
    <source>
        <dbReference type="SAM" id="SignalP"/>
    </source>
</evidence>